<dbReference type="AlphaFoldDB" id="A0A3N4JZ09"/>
<evidence type="ECO:0000256" key="6">
    <source>
        <dbReference type="RuleBase" id="RU361185"/>
    </source>
</evidence>
<dbReference type="EC" id="3.2.1.177" evidence="5"/>
<dbReference type="PANTHER" id="PTHR43053:SF4">
    <property type="entry name" value="MYOGENESIS-REGULATING GLYCOSIDASE"/>
    <property type="match status" value="1"/>
</dbReference>
<feature type="domain" description="Glycoside hydrolase family 31 N-terminal" evidence="8">
    <location>
        <begin position="49"/>
        <end position="195"/>
    </location>
</feature>
<dbReference type="STRING" id="1336337.A0A3N4JZ09"/>
<dbReference type="InterPro" id="IPR013780">
    <property type="entry name" value="Glyco_hydro_b"/>
</dbReference>
<comment type="similarity">
    <text evidence="1 6">Belongs to the glycosyl hydrolase 31 family.</text>
</comment>
<dbReference type="InterPro" id="IPR017853">
    <property type="entry name" value="GH"/>
</dbReference>
<dbReference type="CDD" id="cd06593">
    <property type="entry name" value="GH31_xylosidase_YicI"/>
    <property type="match status" value="1"/>
</dbReference>
<evidence type="ECO:0000256" key="5">
    <source>
        <dbReference type="ARBA" id="ARBA00066962"/>
    </source>
</evidence>
<dbReference type="EMBL" id="ML120362">
    <property type="protein sequence ID" value="RPB03614.1"/>
    <property type="molecule type" value="Genomic_DNA"/>
</dbReference>
<evidence type="ECO:0000256" key="4">
    <source>
        <dbReference type="ARBA" id="ARBA00052064"/>
    </source>
</evidence>
<dbReference type="InterPro" id="IPR050985">
    <property type="entry name" value="Alpha-glycosidase_related"/>
</dbReference>
<dbReference type="SUPFAM" id="SSF74650">
    <property type="entry name" value="Galactose mutarotase-like"/>
    <property type="match status" value="1"/>
</dbReference>
<dbReference type="InterPro" id="IPR048395">
    <property type="entry name" value="Glyco_hydro_31_C"/>
</dbReference>
<evidence type="ECO:0000256" key="1">
    <source>
        <dbReference type="ARBA" id="ARBA00007806"/>
    </source>
</evidence>
<dbReference type="Proteomes" id="UP000276215">
    <property type="component" value="Unassembled WGS sequence"/>
</dbReference>
<proteinExistence type="inferred from homology"/>
<dbReference type="GO" id="GO:0061634">
    <property type="term" value="F:alpha-D-xyloside xylohydrolase"/>
    <property type="evidence" value="ECO:0007669"/>
    <property type="project" value="UniProtKB-EC"/>
</dbReference>
<dbReference type="Gene3D" id="2.60.40.1760">
    <property type="entry name" value="glycosyl hydrolase (family 31)"/>
    <property type="match status" value="1"/>
</dbReference>
<dbReference type="Gene3D" id="3.20.20.80">
    <property type="entry name" value="Glycosidases"/>
    <property type="match status" value="1"/>
</dbReference>
<dbReference type="Pfam" id="PF21365">
    <property type="entry name" value="Glyco_hydro_31_3rd"/>
    <property type="match status" value="1"/>
</dbReference>
<keyword evidence="3 6" id="KW-0326">Glycosidase</keyword>
<evidence type="ECO:0000259" key="8">
    <source>
        <dbReference type="Pfam" id="PF13802"/>
    </source>
</evidence>
<keyword evidence="11" id="KW-1185">Reference proteome</keyword>
<sequence>MKFRDGMWLVREGRMFIKLSNIHRVLVWACFAPHIHSRGGTLNLSTLTLDIEATFDDVISITTRHWKGARNRGPHYELFPDGKQPVNGKITISEVGTTLTSGNLACIVSSNTLSTLMKMSDMSDISHYIFTMHNLAVGESIYGLGERFTAFNKVRQALTLYNADGGTSSEEAYKNVPFYLSSNGYGVFIDHPEPVDLEIGSERLKWYIIYGPDPKEILRKYTALTGKPGKVPLWSFGLWLSTSFTTSYDEATVSSFLDGMKEREIPVHVFHYDCFWLREFHWCDFEFSKEHFLDPKSMMTRLRAERPGLKFCVWRNPYLGDASPIFAEAAEGGYLVKRPNGDVWQWDLWQAGMGLVDFTNPTACEWYVKKLESLFDVGIDCLKTDFGERIPDRDVAWHDKSLDPVKMHNYYAFLYNKVVCEALQKRYGRDQAVLFARTATAGTQRFPLQLGGDCESTFEAMAESLRGGPSLGISGFAYWSVDIGGFKGKPDPDVYKRWVAFGLLCSHSRLHGSNSYRVPWAIDDESTSVLCTITDLKCRLIPYLYAQATQSIISGLPVSLRTMFFEFPEDPTSWYLDRQYMLGDPLLIASVFGVEGEWTSFLTGEVKEGPKWVTEIHHVYSLPIYIREGSVLVLGKEGEKRVVYDYFDGAEVRVCQPVGGSDGRSATVVDEKGGAKGEITLKGSKLTLPEVFKGFKVLVDGKARKDYQTAPQNKNTASYNHPAPTLPATTLPAPPLARGGTVLVGVTSELTPPLVAVSVTIVPIPVVLSLPPPLPIPVLVVPVPVGSANVDLFTLVKPPDPVALGVPRETVLQVPKLNPTLALPPGSGSGVLVQDDSGGAFDR</sequence>
<dbReference type="CDD" id="cd14752">
    <property type="entry name" value="GH31_N"/>
    <property type="match status" value="1"/>
</dbReference>
<dbReference type="InterPro" id="IPR000322">
    <property type="entry name" value="Glyco_hydro_31_TIM"/>
</dbReference>
<dbReference type="InterPro" id="IPR025887">
    <property type="entry name" value="Glyco_hydro_31_N_dom"/>
</dbReference>
<dbReference type="InterPro" id="IPR011013">
    <property type="entry name" value="Gal_mutarotase_sf_dom"/>
</dbReference>
<organism evidence="10 11">
    <name type="scientific">Choiromyces venosus 120613-1</name>
    <dbReference type="NCBI Taxonomy" id="1336337"/>
    <lineage>
        <taxon>Eukaryota</taxon>
        <taxon>Fungi</taxon>
        <taxon>Dikarya</taxon>
        <taxon>Ascomycota</taxon>
        <taxon>Pezizomycotina</taxon>
        <taxon>Pezizomycetes</taxon>
        <taxon>Pezizales</taxon>
        <taxon>Tuberaceae</taxon>
        <taxon>Choiromyces</taxon>
    </lineage>
</organism>
<dbReference type="SUPFAM" id="SSF51445">
    <property type="entry name" value="(Trans)glycosidases"/>
    <property type="match status" value="1"/>
</dbReference>
<dbReference type="Pfam" id="PF13802">
    <property type="entry name" value="Gal_mutarotas_2"/>
    <property type="match status" value="1"/>
</dbReference>
<evidence type="ECO:0000256" key="2">
    <source>
        <dbReference type="ARBA" id="ARBA00022801"/>
    </source>
</evidence>
<dbReference type="NCBIfam" id="NF007940">
    <property type="entry name" value="PRK10658.1"/>
    <property type="match status" value="1"/>
</dbReference>
<dbReference type="PANTHER" id="PTHR43053">
    <property type="entry name" value="GLYCOSIDASE FAMILY 31"/>
    <property type="match status" value="1"/>
</dbReference>
<evidence type="ECO:0000313" key="11">
    <source>
        <dbReference type="Proteomes" id="UP000276215"/>
    </source>
</evidence>
<dbReference type="GO" id="GO:0005975">
    <property type="term" value="P:carbohydrate metabolic process"/>
    <property type="evidence" value="ECO:0007669"/>
    <property type="project" value="InterPro"/>
</dbReference>
<dbReference type="OrthoDB" id="1334205at2759"/>
<comment type="catalytic activity">
    <reaction evidence="4">
        <text>Hydrolysis of terminal, non-reducing alpha-D-xylose residues with release of alpha-D-xylose.</text>
        <dbReference type="EC" id="3.2.1.177"/>
    </reaction>
</comment>
<reference evidence="10 11" key="1">
    <citation type="journal article" date="2018" name="Nat. Ecol. Evol.">
        <title>Pezizomycetes genomes reveal the molecular basis of ectomycorrhizal truffle lifestyle.</title>
        <authorList>
            <person name="Murat C."/>
            <person name="Payen T."/>
            <person name="Noel B."/>
            <person name="Kuo A."/>
            <person name="Morin E."/>
            <person name="Chen J."/>
            <person name="Kohler A."/>
            <person name="Krizsan K."/>
            <person name="Balestrini R."/>
            <person name="Da Silva C."/>
            <person name="Montanini B."/>
            <person name="Hainaut M."/>
            <person name="Levati E."/>
            <person name="Barry K.W."/>
            <person name="Belfiori B."/>
            <person name="Cichocki N."/>
            <person name="Clum A."/>
            <person name="Dockter R.B."/>
            <person name="Fauchery L."/>
            <person name="Guy J."/>
            <person name="Iotti M."/>
            <person name="Le Tacon F."/>
            <person name="Lindquist E.A."/>
            <person name="Lipzen A."/>
            <person name="Malagnac F."/>
            <person name="Mello A."/>
            <person name="Molinier V."/>
            <person name="Miyauchi S."/>
            <person name="Poulain J."/>
            <person name="Riccioni C."/>
            <person name="Rubini A."/>
            <person name="Sitrit Y."/>
            <person name="Splivallo R."/>
            <person name="Traeger S."/>
            <person name="Wang M."/>
            <person name="Zifcakova L."/>
            <person name="Wipf D."/>
            <person name="Zambonelli A."/>
            <person name="Paolocci F."/>
            <person name="Nowrousian M."/>
            <person name="Ottonello S."/>
            <person name="Baldrian P."/>
            <person name="Spatafora J.W."/>
            <person name="Henrissat B."/>
            <person name="Nagy L.G."/>
            <person name="Aury J.M."/>
            <person name="Wincker P."/>
            <person name="Grigoriev I.V."/>
            <person name="Bonfante P."/>
            <person name="Martin F.M."/>
        </authorList>
    </citation>
    <scope>NUCLEOTIDE SEQUENCE [LARGE SCALE GENOMIC DNA]</scope>
    <source>
        <strain evidence="10 11">120613-1</strain>
    </source>
</reference>
<accession>A0A3N4JZ09</accession>
<evidence type="ECO:0000259" key="9">
    <source>
        <dbReference type="Pfam" id="PF21365"/>
    </source>
</evidence>
<name>A0A3N4JZ09_9PEZI</name>
<evidence type="ECO:0000256" key="3">
    <source>
        <dbReference type="ARBA" id="ARBA00023295"/>
    </source>
</evidence>
<dbReference type="FunFam" id="3.20.20.80:FF:000053">
    <property type="entry name" value="Alpha-xylosidase YicI"/>
    <property type="match status" value="1"/>
</dbReference>
<dbReference type="SUPFAM" id="SSF51011">
    <property type="entry name" value="Glycosyl hydrolase domain"/>
    <property type="match status" value="1"/>
</dbReference>
<protein>
    <recommendedName>
        <fullName evidence="5">alpha-D-xyloside xylohydrolase</fullName>
        <ecNumber evidence="5">3.2.1.177</ecNumber>
    </recommendedName>
</protein>
<evidence type="ECO:0000313" key="10">
    <source>
        <dbReference type="EMBL" id="RPB03614.1"/>
    </source>
</evidence>
<dbReference type="GO" id="GO:0030246">
    <property type="term" value="F:carbohydrate binding"/>
    <property type="evidence" value="ECO:0007669"/>
    <property type="project" value="InterPro"/>
</dbReference>
<feature type="domain" description="Glycosyl hydrolase family 31 C-terminal" evidence="9">
    <location>
        <begin position="558"/>
        <end position="632"/>
    </location>
</feature>
<evidence type="ECO:0000259" key="7">
    <source>
        <dbReference type="Pfam" id="PF01055"/>
    </source>
</evidence>
<dbReference type="Gene3D" id="2.60.40.1180">
    <property type="entry name" value="Golgi alpha-mannosidase II"/>
    <property type="match status" value="1"/>
</dbReference>
<feature type="domain" description="Glycoside hydrolase family 31 TIM barrel" evidence="7">
    <location>
        <begin position="231"/>
        <end position="546"/>
    </location>
</feature>
<gene>
    <name evidence="10" type="ORF">L873DRAFT_1826258</name>
</gene>
<keyword evidence="2 6" id="KW-0378">Hydrolase</keyword>
<dbReference type="Pfam" id="PF01055">
    <property type="entry name" value="Glyco_hydro_31_2nd"/>
    <property type="match status" value="1"/>
</dbReference>